<proteinExistence type="predicted"/>
<evidence type="ECO:0000259" key="1">
    <source>
        <dbReference type="Pfam" id="PF20586"/>
    </source>
</evidence>
<feature type="domain" description="DUF6788" evidence="1">
    <location>
        <begin position="49"/>
        <end position="110"/>
    </location>
</feature>
<dbReference type="Proteomes" id="UP000053372">
    <property type="component" value="Unassembled WGS sequence"/>
</dbReference>
<dbReference type="EMBL" id="LMTZ01000121">
    <property type="protein sequence ID" value="KST64459.1"/>
    <property type="molecule type" value="Genomic_DNA"/>
</dbReference>
<comment type="caution">
    <text evidence="2">The sequence shown here is derived from an EMBL/GenBank/DDBJ whole genome shotgun (WGS) entry which is preliminary data.</text>
</comment>
<reference evidence="2 4" key="1">
    <citation type="journal article" date="2015" name="Genome Announc.">
        <title>Draft Genome of the Euendolithic (true boring) Cyanobacterium Mastigocoleus testarum strain BC008.</title>
        <authorList>
            <person name="Guida B.S."/>
            <person name="Garcia-Pichel F."/>
        </authorList>
    </citation>
    <scope>NUCLEOTIDE SEQUENCE [LARGE SCALE GENOMIC DNA]</scope>
    <source>
        <strain evidence="2 4">BC008</strain>
    </source>
</reference>
<gene>
    <name evidence="2" type="ORF">BC008_17675</name>
    <name evidence="3" type="ORF">BC008_44395</name>
</gene>
<accession>A0A0V7ZIX9</accession>
<evidence type="ECO:0000313" key="2">
    <source>
        <dbReference type="EMBL" id="KST64459.1"/>
    </source>
</evidence>
<organism evidence="2 4">
    <name type="scientific">Mastigocoleus testarum BC008</name>
    <dbReference type="NCBI Taxonomy" id="371196"/>
    <lineage>
        <taxon>Bacteria</taxon>
        <taxon>Bacillati</taxon>
        <taxon>Cyanobacteriota</taxon>
        <taxon>Cyanophyceae</taxon>
        <taxon>Nostocales</taxon>
        <taxon>Hapalosiphonaceae</taxon>
        <taxon>Mastigocoleus</taxon>
    </lineage>
</organism>
<dbReference type="AlphaFoldDB" id="A0A0V7ZIX9"/>
<protein>
    <recommendedName>
        <fullName evidence="1">DUF6788 domain-containing protein</fullName>
    </recommendedName>
</protein>
<evidence type="ECO:0000313" key="3">
    <source>
        <dbReference type="EMBL" id="KST67788.1"/>
    </source>
</evidence>
<dbReference type="RefSeq" id="WP_027844600.1">
    <property type="nucleotide sequence ID" value="NZ_LMTZ01000085.1"/>
</dbReference>
<name>A0A0V7ZIX9_9CYAN</name>
<dbReference type="EMBL" id="LMTZ01000085">
    <property type="protein sequence ID" value="KST67788.1"/>
    <property type="molecule type" value="Genomic_DNA"/>
</dbReference>
<dbReference type="OrthoDB" id="9846249at2"/>
<dbReference type="InterPro" id="IPR046738">
    <property type="entry name" value="DUF6788"/>
</dbReference>
<dbReference type="Pfam" id="PF20586">
    <property type="entry name" value="DUF6788"/>
    <property type="match status" value="1"/>
</dbReference>
<keyword evidence="4" id="KW-1185">Reference proteome</keyword>
<evidence type="ECO:0000313" key="4">
    <source>
        <dbReference type="Proteomes" id="UP000053372"/>
    </source>
</evidence>
<sequence>MNIITENFELKQHISKLPLPQQRALLSWLGTQIAKRELEEEFDIPTKPRREVLEIKRVGKFAYQLEAFECSNKYCWCKKPSGKKHTAWYGYQWRKDRVVSWYIGKRLIEEEY</sequence>